<keyword evidence="3 6" id="KW-0808">Transferase</keyword>
<reference evidence="6 7" key="1">
    <citation type="journal article" date="2014" name="Genome Announc.">
        <title>Draft Genome Sequence of the Antitrypanosomally Active Sponge-Associated Bacterium Actinokineospora sp. Strain EG49.</title>
        <authorList>
            <person name="Harjes J."/>
            <person name="Ryu T."/>
            <person name="Abdelmohsen U.R."/>
            <person name="Moitinho-Silva L."/>
            <person name="Horn H."/>
            <person name="Ravasi T."/>
            <person name="Hentschel U."/>
        </authorList>
    </citation>
    <scope>NUCLEOTIDE SEQUENCE [LARGE SCALE GENOMIC DNA]</scope>
    <source>
        <strain evidence="6 7">EG49</strain>
    </source>
</reference>
<evidence type="ECO:0000259" key="5">
    <source>
        <dbReference type="PROSITE" id="PS51186"/>
    </source>
</evidence>
<comment type="caution">
    <text evidence="6">The sequence shown here is derived from an EMBL/GenBank/DDBJ whole genome shotgun (WGS) entry which is preliminary data.</text>
</comment>
<name>W7IBK4_9PSEU</name>
<evidence type="ECO:0000256" key="2">
    <source>
        <dbReference type="ARBA" id="ARBA00022490"/>
    </source>
</evidence>
<dbReference type="Pfam" id="PF00583">
    <property type="entry name" value="Acetyltransf_1"/>
    <property type="match status" value="1"/>
</dbReference>
<dbReference type="InterPro" id="IPR000182">
    <property type="entry name" value="GNAT_dom"/>
</dbReference>
<sequence>MSEPVTTVRLAPLRRADLRRCAELEQQLFPGEDPWSEHAFATELDGGHHYLGAYAGEQLIGYAGLSLAGRPGDMEGSVHTIGVDPAHQRRGVGRLLLRALLDRADQEGAEVFLEVRTDNAGAIALYEAHGFDTIGLRKRYYQPSGADAFTMARPARPKEST</sequence>
<keyword evidence="4 6" id="KW-0012">Acyltransferase</keyword>
<gene>
    <name evidence="6" type="ORF">UO65_6580</name>
</gene>
<dbReference type="PROSITE" id="PS51186">
    <property type="entry name" value="GNAT"/>
    <property type="match status" value="1"/>
</dbReference>
<accession>W7IBK4</accession>
<dbReference type="STRING" id="909613.UO65_6580"/>
<dbReference type="EMBL" id="AYXG01000255">
    <property type="protein sequence ID" value="EWC58165.1"/>
    <property type="molecule type" value="Genomic_DNA"/>
</dbReference>
<dbReference type="PANTHER" id="PTHR43420:SF44">
    <property type="entry name" value="ACETYLTRANSFERASE YPEA"/>
    <property type="match status" value="1"/>
</dbReference>
<feature type="domain" description="N-acetyltransferase" evidence="5">
    <location>
        <begin position="8"/>
        <end position="156"/>
    </location>
</feature>
<dbReference type="OrthoDB" id="529907at2"/>
<dbReference type="Gene3D" id="3.40.630.30">
    <property type="match status" value="1"/>
</dbReference>
<evidence type="ECO:0000313" key="6">
    <source>
        <dbReference type="EMBL" id="EWC58165.1"/>
    </source>
</evidence>
<keyword evidence="2" id="KW-0963">Cytoplasm</keyword>
<dbReference type="eggNOG" id="COG0456">
    <property type="taxonomic scope" value="Bacteria"/>
</dbReference>
<dbReference type="SUPFAM" id="SSF55729">
    <property type="entry name" value="Acyl-CoA N-acyltransferases (Nat)"/>
    <property type="match status" value="1"/>
</dbReference>
<dbReference type="Proteomes" id="UP000019277">
    <property type="component" value="Unassembled WGS sequence"/>
</dbReference>
<organism evidence="6 7">
    <name type="scientific">Actinokineospora spheciospongiae</name>
    <dbReference type="NCBI Taxonomy" id="909613"/>
    <lineage>
        <taxon>Bacteria</taxon>
        <taxon>Bacillati</taxon>
        <taxon>Actinomycetota</taxon>
        <taxon>Actinomycetes</taxon>
        <taxon>Pseudonocardiales</taxon>
        <taxon>Pseudonocardiaceae</taxon>
        <taxon>Actinokineospora</taxon>
    </lineage>
</organism>
<evidence type="ECO:0000313" key="7">
    <source>
        <dbReference type="Proteomes" id="UP000019277"/>
    </source>
</evidence>
<dbReference type="InterPro" id="IPR006464">
    <property type="entry name" value="AcTrfase_RimI/Ard1"/>
</dbReference>
<comment type="similarity">
    <text evidence="1">Belongs to the acetyltransferase family. RimI subfamily.</text>
</comment>
<dbReference type="RefSeq" id="WP_035290638.1">
    <property type="nucleotide sequence ID" value="NZ_AYXG01000255.1"/>
</dbReference>
<protein>
    <submittedName>
        <fullName evidence="6">Ribosomal-protein-S18p-alanine acetyltransferase</fullName>
        <ecNumber evidence="6">2.3.1.-</ecNumber>
    </submittedName>
</protein>
<dbReference type="NCBIfam" id="TIGR01575">
    <property type="entry name" value="rimI"/>
    <property type="match status" value="1"/>
</dbReference>
<evidence type="ECO:0000256" key="3">
    <source>
        <dbReference type="ARBA" id="ARBA00022679"/>
    </source>
</evidence>
<evidence type="ECO:0000256" key="1">
    <source>
        <dbReference type="ARBA" id="ARBA00005395"/>
    </source>
</evidence>
<dbReference type="EC" id="2.3.1.-" evidence="6"/>
<dbReference type="InterPro" id="IPR050680">
    <property type="entry name" value="YpeA/RimI_acetyltransf"/>
</dbReference>
<keyword evidence="7" id="KW-1185">Reference proteome</keyword>
<dbReference type="AlphaFoldDB" id="W7IBK4"/>
<dbReference type="PANTHER" id="PTHR43420">
    <property type="entry name" value="ACETYLTRANSFERASE"/>
    <property type="match status" value="1"/>
</dbReference>
<evidence type="ECO:0000256" key="4">
    <source>
        <dbReference type="ARBA" id="ARBA00023315"/>
    </source>
</evidence>
<dbReference type="GO" id="GO:0008080">
    <property type="term" value="F:N-acetyltransferase activity"/>
    <property type="evidence" value="ECO:0007669"/>
    <property type="project" value="InterPro"/>
</dbReference>
<dbReference type="CDD" id="cd04301">
    <property type="entry name" value="NAT_SF"/>
    <property type="match status" value="1"/>
</dbReference>
<dbReference type="PATRIC" id="fig|909613.9.peg.6576"/>
<proteinExistence type="inferred from homology"/>
<dbReference type="InterPro" id="IPR016181">
    <property type="entry name" value="Acyl_CoA_acyltransferase"/>
</dbReference>